<dbReference type="EMBL" id="CAVMJV010000008">
    <property type="protein sequence ID" value="CAK5037274.1"/>
    <property type="molecule type" value="Genomic_DNA"/>
</dbReference>
<keyword evidence="2" id="KW-1185">Reference proteome</keyword>
<evidence type="ECO:0000313" key="2">
    <source>
        <dbReference type="Proteomes" id="UP001497535"/>
    </source>
</evidence>
<dbReference type="Proteomes" id="UP001497535">
    <property type="component" value="Unassembled WGS sequence"/>
</dbReference>
<protein>
    <submittedName>
        <fullName evidence="1">Uncharacterized protein</fullName>
    </submittedName>
</protein>
<sequence length="170" mass="20310">MSVEINFTLNMPFPNKITPSDILLVSENDEDINNNTSAIFKFYPSNNLPFSERNKEEKSKKSFNEKEKEETKQRKEEDNYLFNSKTLKPKIKIKKIQKQNSDPIPASHRIETSIFEKNKTKGSIKRILIPTPWRNILLKELLEKAKNDFKYKWENVKTVRYFFKIFLKKF</sequence>
<organism evidence="1 2">
    <name type="scientific">Meloidogyne enterolobii</name>
    <name type="common">Root-knot nematode worm</name>
    <name type="synonym">Meloidogyne mayaguensis</name>
    <dbReference type="NCBI Taxonomy" id="390850"/>
    <lineage>
        <taxon>Eukaryota</taxon>
        <taxon>Metazoa</taxon>
        <taxon>Ecdysozoa</taxon>
        <taxon>Nematoda</taxon>
        <taxon>Chromadorea</taxon>
        <taxon>Rhabditida</taxon>
        <taxon>Tylenchina</taxon>
        <taxon>Tylenchomorpha</taxon>
        <taxon>Tylenchoidea</taxon>
        <taxon>Meloidogynidae</taxon>
        <taxon>Meloidogyninae</taxon>
        <taxon>Meloidogyne</taxon>
    </lineage>
</organism>
<accession>A0ACB0YAJ8</accession>
<gene>
    <name evidence="1" type="ORF">MENTE1834_LOCUS9279</name>
</gene>
<evidence type="ECO:0000313" key="1">
    <source>
        <dbReference type="EMBL" id="CAK5037274.1"/>
    </source>
</evidence>
<reference evidence="1" key="1">
    <citation type="submission" date="2023-11" db="EMBL/GenBank/DDBJ databases">
        <authorList>
            <person name="Poullet M."/>
        </authorList>
    </citation>
    <scope>NUCLEOTIDE SEQUENCE</scope>
    <source>
        <strain evidence="1">E1834</strain>
    </source>
</reference>
<proteinExistence type="predicted"/>
<name>A0ACB0YAJ8_MELEN</name>
<comment type="caution">
    <text evidence="1">The sequence shown here is derived from an EMBL/GenBank/DDBJ whole genome shotgun (WGS) entry which is preliminary data.</text>
</comment>